<evidence type="ECO:0000313" key="1">
    <source>
        <dbReference type="EMBL" id="OAP45867.1"/>
    </source>
</evidence>
<gene>
    <name evidence="1" type="ORF">ATB98_04195</name>
</gene>
<dbReference type="EMBL" id="LNQB01000070">
    <property type="protein sequence ID" value="OAP45867.1"/>
    <property type="molecule type" value="Genomic_DNA"/>
</dbReference>
<dbReference type="SUPFAM" id="SSF55961">
    <property type="entry name" value="Bet v1-like"/>
    <property type="match status" value="1"/>
</dbReference>
<dbReference type="OrthoDB" id="880456at2"/>
<proteinExistence type="predicted"/>
<name>A0A178YEJ6_SINSA</name>
<protein>
    <submittedName>
        <fullName evidence="1">Polyketide cyclase</fullName>
    </submittedName>
</protein>
<dbReference type="AlphaFoldDB" id="A0A178YEJ6"/>
<dbReference type="Proteomes" id="UP000078507">
    <property type="component" value="Unassembled WGS sequence"/>
</dbReference>
<evidence type="ECO:0000313" key="2">
    <source>
        <dbReference type="Proteomes" id="UP000078507"/>
    </source>
</evidence>
<dbReference type="InterPro" id="IPR023393">
    <property type="entry name" value="START-like_dom_sf"/>
</dbReference>
<organism evidence="1 2">
    <name type="scientific">Sinorhizobium saheli</name>
    <dbReference type="NCBI Taxonomy" id="36856"/>
    <lineage>
        <taxon>Bacteria</taxon>
        <taxon>Pseudomonadati</taxon>
        <taxon>Pseudomonadota</taxon>
        <taxon>Alphaproteobacteria</taxon>
        <taxon>Hyphomicrobiales</taxon>
        <taxon>Rhizobiaceae</taxon>
        <taxon>Sinorhizobium/Ensifer group</taxon>
        <taxon>Sinorhizobium</taxon>
    </lineage>
</organism>
<dbReference type="RefSeq" id="WP_066873373.1">
    <property type="nucleotide sequence ID" value="NZ_LNQB01000070.1"/>
</dbReference>
<keyword evidence="2" id="KW-1185">Reference proteome</keyword>
<sequence length="135" mass="14937">MTTMAARIVHISIERDWREVYAFMADPQKMPLWASGLSSGLKRDGDEWIAPGPLGNARVRFAAHNEFGVVDHLVSLENGLTVHNALRVVPNGDGAEVMFTLLRQADMSDEQFAADAAWVEKDLAALKTIMEADDR</sequence>
<comment type="caution">
    <text evidence="1">The sequence shown here is derived from an EMBL/GenBank/DDBJ whole genome shotgun (WGS) entry which is preliminary data.</text>
</comment>
<reference evidence="1 2" key="1">
    <citation type="submission" date="2015-11" db="EMBL/GenBank/DDBJ databases">
        <title>Ensifer anhuiense sp. nov., an effective nitrogen fixation bacterium with Glycine soja.</title>
        <authorList>
            <person name="Yan H."/>
            <person name="Chen W."/>
        </authorList>
    </citation>
    <scope>NUCLEOTIDE SEQUENCE [LARGE SCALE GENOMIC DNA]</scope>
    <source>
        <strain evidence="1 2">LMG 7837</strain>
    </source>
</reference>
<accession>A0A178YEJ6</accession>
<dbReference type="STRING" id="36856.ATB98_04195"/>
<dbReference type="Gene3D" id="3.30.530.20">
    <property type="match status" value="1"/>
</dbReference>